<dbReference type="InterPro" id="IPR050863">
    <property type="entry name" value="CenT-Element_Derived"/>
</dbReference>
<reference evidence="2 3" key="1">
    <citation type="journal article" date="2021" name="Elife">
        <title>Chloroplast acquisition without the gene transfer in kleptoplastic sea slugs, Plakobranchus ocellatus.</title>
        <authorList>
            <person name="Maeda T."/>
            <person name="Takahashi S."/>
            <person name="Yoshida T."/>
            <person name="Shimamura S."/>
            <person name="Takaki Y."/>
            <person name="Nagai Y."/>
            <person name="Toyoda A."/>
            <person name="Suzuki Y."/>
            <person name="Arimoto A."/>
            <person name="Ishii H."/>
            <person name="Satoh N."/>
            <person name="Nishiyama T."/>
            <person name="Hasebe M."/>
            <person name="Maruyama T."/>
            <person name="Minagawa J."/>
            <person name="Obokata J."/>
            <person name="Shigenobu S."/>
        </authorList>
    </citation>
    <scope>NUCLEOTIDE SEQUENCE [LARGE SCALE GENOMIC DNA]</scope>
</reference>
<evidence type="ECO:0000313" key="3">
    <source>
        <dbReference type="Proteomes" id="UP000762676"/>
    </source>
</evidence>
<comment type="caution">
    <text evidence="2">The sequence shown here is derived from an EMBL/GenBank/DDBJ whole genome shotgun (WGS) entry which is preliminary data.</text>
</comment>
<dbReference type="InterPro" id="IPR004875">
    <property type="entry name" value="DDE_SF_endonuclease_dom"/>
</dbReference>
<feature type="domain" description="DDE-1" evidence="1">
    <location>
        <begin position="84"/>
        <end position="201"/>
    </location>
</feature>
<evidence type="ECO:0000313" key="2">
    <source>
        <dbReference type="EMBL" id="GFS26775.1"/>
    </source>
</evidence>
<dbReference type="GO" id="GO:0005634">
    <property type="term" value="C:nucleus"/>
    <property type="evidence" value="ECO:0007669"/>
    <property type="project" value="TreeGrafter"/>
</dbReference>
<dbReference type="AlphaFoldDB" id="A0AAV4JWH1"/>
<sequence>MRKEQALGKQRALVSEESLRGWFQVAERDFVAEGINIHAATPDQVFNCDETGFPFMTKMGYVLAAKEDRQVYGVTSDNKHQIKVLACGSAAGKMLPPAIIYPGQRLGFDPEAQFPGCKHYKTANGWIDTPTYKNWLQDIFIPATRHLRKPAFLFTDGHTSHVNEKVYFLSKDAGIAYYTLPAHASHILQPLDLVFFKAIKAE</sequence>
<name>A0AAV4JWH1_9GAST</name>
<organism evidence="2 3">
    <name type="scientific">Elysia marginata</name>
    <dbReference type="NCBI Taxonomy" id="1093978"/>
    <lineage>
        <taxon>Eukaryota</taxon>
        <taxon>Metazoa</taxon>
        <taxon>Spiralia</taxon>
        <taxon>Lophotrochozoa</taxon>
        <taxon>Mollusca</taxon>
        <taxon>Gastropoda</taxon>
        <taxon>Heterobranchia</taxon>
        <taxon>Euthyneura</taxon>
        <taxon>Panpulmonata</taxon>
        <taxon>Sacoglossa</taxon>
        <taxon>Placobranchoidea</taxon>
        <taxon>Plakobranchidae</taxon>
        <taxon>Elysia</taxon>
    </lineage>
</organism>
<dbReference type="PANTHER" id="PTHR19303">
    <property type="entry name" value="TRANSPOSON"/>
    <property type="match status" value="1"/>
</dbReference>
<gene>
    <name evidence="2" type="ORF">ElyMa_001729500</name>
</gene>
<protein>
    <submittedName>
        <fullName evidence="2">Tigger transposable element-derived protein 6-like protein</fullName>
    </submittedName>
</protein>
<dbReference type="GO" id="GO:0003677">
    <property type="term" value="F:DNA binding"/>
    <property type="evidence" value="ECO:0007669"/>
    <property type="project" value="TreeGrafter"/>
</dbReference>
<dbReference type="Gene3D" id="3.30.420.10">
    <property type="entry name" value="Ribonuclease H-like superfamily/Ribonuclease H"/>
    <property type="match status" value="1"/>
</dbReference>
<dbReference type="PANTHER" id="PTHR19303:SF74">
    <property type="entry name" value="POGO TRANSPOSABLE ELEMENT WITH KRAB DOMAIN"/>
    <property type="match status" value="1"/>
</dbReference>
<dbReference type="InterPro" id="IPR036397">
    <property type="entry name" value="RNaseH_sf"/>
</dbReference>
<evidence type="ECO:0000259" key="1">
    <source>
        <dbReference type="Pfam" id="PF03184"/>
    </source>
</evidence>
<proteinExistence type="predicted"/>
<dbReference type="Pfam" id="PF03184">
    <property type="entry name" value="DDE_1"/>
    <property type="match status" value="1"/>
</dbReference>
<keyword evidence="3" id="KW-1185">Reference proteome</keyword>
<dbReference type="Proteomes" id="UP000762676">
    <property type="component" value="Unassembled WGS sequence"/>
</dbReference>
<dbReference type="EMBL" id="BMAT01003500">
    <property type="protein sequence ID" value="GFS26775.1"/>
    <property type="molecule type" value="Genomic_DNA"/>
</dbReference>
<accession>A0AAV4JWH1</accession>